<dbReference type="EMBL" id="VJZA01000007">
    <property type="protein sequence ID" value="TVT24230.1"/>
    <property type="molecule type" value="Genomic_DNA"/>
</dbReference>
<dbReference type="Pfam" id="PF13560">
    <property type="entry name" value="HTH_31"/>
    <property type="match status" value="1"/>
</dbReference>
<accession>A0A558AIY7</accession>
<gene>
    <name evidence="2" type="ORF">FNH06_06575</name>
</gene>
<dbReference type="InterPro" id="IPR001387">
    <property type="entry name" value="Cro/C1-type_HTH"/>
</dbReference>
<comment type="caution">
    <text evidence="2">The sequence shown here is derived from an EMBL/GenBank/DDBJ whole genome shotgun (WGS) entry which is preliminary data.</text>
</comment>
<dbReference type="PANTHER" id="PTHR35010">
    <property type="entry name" value="BLL4672 PROTEIN-RELATED"/>
    <property type="match status" value="1"/>
</dbReference>
<dbReference type="SUPFAM" id="SSF47413">
    <property type="entry name" value="lambda repressor-like DNA-binding domains"/>
    <property type="match status" value="1"/>
</dbReference>
<reference evidence="2 3" key="1">
    <citation type="submission" date="2019-07" db="EMBL/GenBank/DDBJ databases">
        <title>New species of Amycolatopsis and Streptomyces.</title>
        <authorList>
            <person name="Duangmal K."/>
            <person name="Teo W.F.A."/>
            <person name="Lipun K."/>
        </authorList>
    </citation>
    <scope>NUCLEOTIDE SEQUENCE [LARGE SCALE GENOMIC DNA]</scope>
    <source>
        <strain evidence="2 3">JCM 30562</strain>
    </source>
</reference>
<protein>
    <submittedName>
        <fullName evidence="2">Helix-turn-helix domain-containing protein</fullName>
    </submittedName>
</protein>
<sequence>MIVPTGSNELGEFLRAHRARVGPAEAGLKGGGDRRVAGLRREEVAVLAGVSIDYYARLEQGRERSPSAQVLIAIGQALRLGPDACGHVFRLAGPDEPSRVGGRFLS</sequence>
<dbReference type="AlphaFoldDB" id="A0A558AIY7"/>
<dbReference type="PROSITE" id="PS50943">
    <property type="entry name" value="HTH_CROC1"/>
    <property type="match status" value="1"/>
</dbReference>
<name>A0A558AIY7_9PSEU</name>
<dbReference type="GO" id="GO:0003677">
    <property type="term" value="F:DNA binding"/>
    <property type="evidence" value="ECO:0007669"/>
    <property type="project" value="InterPro"/>
</dbReference>
<feature type="domain" description="HTH cro/C1-type" evidence="1">
    <location>
        <begin position="34"/>
        <end position="85"/>
    </location>
</feature>
<dbReference type="Gene3D" id="1.10.260.40">
    <property type="entry name" value="lambda repressor-like DNA-binding domains"/>
    <property type="match status" value="1"/>
</dbReference>
<keyword evidence="3" id="KW-1185">Reference proteome</keyword>
<dbReference type="Proteomes" id="UP000318578">
    <property type="component" value="Unassembled WGS sequence"/>
</dbReference>
<organism evidence="2 3">
    <name type="scientific">Amycolatopsis acidiphila</name>
    <dbReference type="NCBI Taxonomy" id="715473"/>
    <lineage>
        <taxon>Bacteria</taxon>
        <taxon>Bacillati</taxon>
        <taxon>Actinomycetota</taxon>
        <taxon>Actinomycetes</taxon>
        <taxon>Pseudonocardiales</taxon>
        <taxon>Pseudonocardiaceae</taxon>
        <taxon>Amycolatopsis</taxon>
    </lineage>
</organism>
<evidence type="ECO:0000313" key="2">
    <source>
        <dbReference type="EMBL" id="TVT24230.1"/>
    </source>
</evidence>
<dbReference type="OrthoDB" id="4790304at2"/>
<dbReference type="PANTHER" id="PTHR35010:SF2">
    <property type="entry name" value="BLL4672 PROTEIN"/>
    <property type="match status" value="1"/>
</dbReference>
<evidence type="ECO:0000313" key="3">
    <source>
        <dbReference type="Proteomes" id="UP000318578"/>
    </source>
</evidence>
<proteinExistence type="predicted"/>
<dbReference type="CDD" id="cd00093">
    <property type="entry name" value="HTH_XRE"/>
    <property type="match status" value="1"/>
</dbReference>
<evidence type="ECO:0000259" key="1">
    <source>
        <dbReference type="PROSITE" id="PS50943"/>
    </source>
</evidence>
<dbReference type="SMART" id="SM00530">
    <property type="entry name" value="HTH_XRE"/>
    <property type="match status" value="1"/>
</dbReference>
<dbReference type="InterPro" id="IPR010982">
    <property type="entry name" value="Lambda_DNA-bd_dom_sf"/>
</dbReference>